<feature type="chain" id="PRO_5020639861" description="Teneurin-like YD-shell domain-containing protein" evidence="2">
    <location>
        <begin position="23"/>
        <end position="321"/>
    </location>
</feature>
<keyword evidence="1" id="KW-0677">Repeat</keyword>
<sequence length="321" mass="35496">MSNRYALLLGMQLILLSARAYAGNTTYIYTDPLGTPLAEADSTGNMVLAQEYSPTGAVLVGSSTLETGFTGHVFDPNSNLIYMQARYYDPDTGIFLSTDAKIRRPGDFKSFSRYSYADANPISNLDPDGNSTFCGAYACDVFSSGFNQVTSKGQARYLASRFFNHYYYNGPKDGGAKTTLPKATKKALVKIIMSPIGGRLVSSMASNNERIDLVYMDAKDAFGTFGNEIWYTPSVGDYLYTHAESLFPGDGADSTSLDILLMHEFGHSDAGHRAFGFEEFEGDKLNIREEMRAVKSFENPYRKFKGVPIRCTYFVENDLCK</sequence>
<dbReference type="Proteomes" id="UP000291822">
    <property type="component" value="Unassembled WGS sequence"/>
</dbReference>
<reference evidence="4 5" key="1">
    <citation type="submission" date="2019-02" db="EMBL/GenBank/DDBJ databases">
        <title>Dyella amyloliquefaciens sp. nov., isolated from forest soil.</title>
        <authorList>
            <person name="Gao Z.-H."/>
            <person name="Qiu L.-H."/>
        </authorList>
    </citation>
    <scope>NUCLEOTIDE SEQUENCE [LARGE SCALE GENOMIC DNA]</scope>
    <source>
        <strain evidence="4 5">KACC 12747</strain>
    </source>
</reference>
<dbReference type="Gene3D" id="2.180.10.10">
    <property type="entry name" value="RHS repeat-associated core"/>
    <property type="match status" value="1"/>
</dbReference>
<evidence type="ECO:0000313" key="4">
    <source>
        <dbReference type="EMBL" id="TCI13003.1"/>
    </source>
</evidence>
<keyword evidence="2" id="KW-0732">Signal</keyword>
<name>A0A4R0YUB2_9GAMM</name>
<proteinExistence type="predicted"/>
<comment type="caution">
    <text evidence="4">The sequence shown here is derived from an EMBL/GenBank/DDBJ whole genome shotgun (WGS) entry which is preliminary data.</text>
</comment>
<feature type="signal peptide" evidence="2">
    <location>
        <begin position="1"/>
        <end position="22"/>
    </location>
</feature>
<evidence type="ECO:0000256" key="2">
    <source>
        <dbReference type="SAM" id="SignalP"/>
    </source>
</evidence>
<organism evidence="4 5">
    <name type="scientific">Dyella soli</name>
    <dbReference type="NCBI Taxonomy" id="522319"/>
    <lineage>
        <taxon>Bacteria</taxon>
        <taxon>Pseudomonadati</taxon>
        <taxon>Pseudomonadota</taxon>
        <taxon>Gammaproteobacteria</taxon>
        <taxon>Lysobacterales</taxon>
        <taxon>Rhodanobacteraceae</taxon>
        <taxon>Dyella</taxon>
    </lineage>
</organism>
<dbReference type="RefSeq" id="WP_131150214.1">
    <property type="nucleotide sequence ID" value="NZ_SJTG01000001.1"/>
</dbReference>
<dbReference type="EMBL" id="SJTG01000001">
    <property type="protein sequence ID" value="TCI13003.1"/>
    <property type="molecule type" value="Genomic_DNA"/>
</dbReference>
<dbReference type="Pfam" id="PF25023">
    <property type="entry name" value="TEN_YD-shell"/>
    <property type="match status" value="1"/>
</dbReference>
<dbReference type="PANTHER" id="PTHR32305">
    <property type="match status" value="1"/>
</dbReference>
<accession>A0A4R0YUB2</accession>
<feature type="domain" description="Teneurin-like YD-shell" evidence="3">
    <location>
        <begin position="21"/>
        <end position="122"/>
    </location>
</feature>
<dbReference type="InterPro" id="IPR022385">
    <property type="entry name" value="Rhs_assc_core"/>
</dbReference>
<keyword evidence="5" id="KW-1185">Reference proteome</keyword>
<evidence type="ECO:0000259" key="3">
    <source>
        <dbReference type="Pfam" id="PF25023"/>
    </source>
</evidence>
<gene>
    <name evidence="4" type="ORF">EZM97_06755</name>
</gene>
<dbReference type="PANTHER" id="PTHR32305:SF17">
    <property type="entry name" value="TRNA NUCLEASE WAPA"/>
    <property type="match status" value="1"/>
</dbReference>
<dbReference type="AlphaFoldDB" id="A0A4R0YUB2"/>
<protein>
    <recommendedName>
        <fullName evidence="3">Teneurin-like YD-shell domain-containing protein</fullName>
    </recommendedName>
</protein>
<evidence type="ECO:0000256" key="1">
    <source>
        <dbReference type="ARBA" id="ARBA00022737"/>
    </source>
</evidence>
<dbReference type="InterPro" id="IPR050708">
    <property type="entry name" value="T6SS_VgrG/RHS"/>
</dbReference>
<dbReference type="NCBIfam" id="TIGR03696">
    <property type="entry name" value="Rhs_assc_core"/>
    <property type="match status" value="1"/>
</dbReference>
<dbReference type="InterPro" id="IPR056823">
    <property type="entry name" value="TEN-like_YD-shell"/>
</dbReference>
<evidence type="ECO:0000313" key="5">
    <source>
        <dbReference type="Proteomes" id="UP000291822"/>
    </source>
</evidence>